<keyword evidence="9 13" id="KW-0472">Membrane</keyword>
<dbReference type="InterPro" id="IPR001873">
    <property type="entry name" value="ENaC"/>
</dbReference>
<comment type="subcellular location">
    <subcellularLocation>
        <location evidence="1">Membrane</location>
        <topology evidence="1">Multi-pass membrane protein</topology>
    </subcellularLocation>
</comment>
<keyword evidence="11 12" id="KW-0407">Ion channel</keyword>
<evidence type="ECO:0000256" key="6">
    <source>
        <dbReference type="ARBA" id="ARBA00022989"/>
    </source>
</evidence>
<keyword evidence="5 12" id="KW-0812">Transmembrane</keyword>
<evidence type="ECO:0000256" key="11">
    <source>
        <dbReference type="ARBA" id="ARBA00023303"/>
    </source>
</evidence>
<evidence type="ECO:0000256" key="1">
    <source>
        <dbReference type="ARBA" id="ARBA00004141"/>
    </source>
</evidence>
<evidence type="ECO:0000256" key="9">
    <source>
        <dbReference type="ARBA" id="ARBA00023136"/>
    </source>
</evidence>
<comment type="similarity">
    <text evidence="2 12">Belongs to the amiloride-sensitive sodium channel (TC 1.A.6) family.</text>
</comment>
<reference evidence="15 16" key="1">
    <citation type="submission" date="2025-05" db="UniProtKB">
        <authorList>
            <consortium name="RefSeq"/>
        </authorList>
    </citation>
    <scope>IDENTIFICATION</scope>
    <source>
        <tissue evidence="15 16">Whole Larva</tissue>
    </source>
</reference>
<keyword evidence="6 13" id="KW-1133">Transmembrane helix</keyword>
<keyword evidence="7" id="KW-0915">Sodium</keyword>
<keyword evidence="10 12" id="KW-0739">Sodium transport</keyword>
<evidence type="ECO:0000256" key="2">
    <source>
        <dbReference type="ARBA" id="ARBA00007193"/>
    </source>
</evidence>
<keyword evidence="4 12" id="KW-0894">Sodium channel</keyword>
<gene>
    <name evidence="15 16" type="primary">LOC108563621</name>
</gene>
<dbReference type="GeneID" id="108563621"/>
<dbReference type="PANTHER" id="PTHR11690:SF247">
    <property type="entry name" value="PICKPOCKET 23, ISOFORM C"/>
    <property type="match status" value="1"/>
</dbReference>
<dbReference type="Gene3D" id="1.10.287.770">
    <property type="entry name" value="YojJ-like"/>
    <property type="match status" value="1"/>
</dbReference>
<evidence type="ECO:0000256" key="10">
    <source>
        <dbReference type="ARBA" id="ARBA00023201"/>
    </source>
</evidence>
<dbReference type="Pfam" id="PF00858">
    <property type="entry name" value="ASC"/>
    <property type="match status" value="1"/>
</dbReference>
<evidence type="ECO:0000256" key="5">
    <source>
        <dbReference type="ARBA" id="ARBA00022692"/>
    </source>
</evidence>
<dbReference type="Gene3D" id="2.60.470.10">
    <property type="entry name" value="Acid-sensing ion channels like domains"/>
    <property type="match status" value="1"/>
</dbReference>
<feature type="transmembrane region" description="Helical" evidence="13">
    <location>
        <begin position="30"/>
        <end position="51"/>
    </location>
</feature>
<keyword evidence="8 12" id="KW-0406">Ion transport</keyword>
<feature type="transmembrane region" description="Helical" evidence="13">
    <location>
        <begin position="400"/>
        <end position="426"/>
    </location>
</feature>
<accession>A0ABM1MTE2</accession>
<dbReference type="RefSeq" id="XP_017777842.1">
    <property type="nucleotide sequence ID" value="XM_017922353.1"/>
</dbReference>
<dbReference type="RefSeq" id="XP_017777843.1">
    <property type="nucleotide sequence ID" value="XM_017922354.1"/>
</dbReference>
<evidence type="ECO:0000313" key="15">
    <source>
        <dbReference type="RefSeq" id="XP_017777842.1"/>
    </source>
</evidence>
<evidence type="ECO:0000256" key="4">
    <source>
        <dbReference type="ARBA" id="ARBA00022461"/>
    </source>
</evidence>
<evidence type="ECO:0000256" key="12">
    <source>
        <dbReference type="RuleBase" id="RU000679"/>
    </source>
</evidence>
<evidence type="ECO:0000256" key="8">
    <source>
        <dbReference type="ARBA" id="ARBA00023065"/>
    </source>
</evidence>
<protein>
    <submittedName>
        <fullName evidence="15 16">Sodium channel protein Nach-like</fullName>
    </submittedName>
</protein>
<dbReference type="PANTHER" id="PTHR11690">
    <property type="entry name" value="AMILORIDE-SENSITIVE SODIUM CHANNEL-RELATED"/>
    <property type="match status" value="1"/>
</dbReference>
<keyword evidence="3 12" id="KW-0813">Transport</keyword>
<name>A0ABM1MTE2_NICVS</name>
<evidence type="ECO:0000313" key="16">
    <source>
        <dbReference type="RefSeq" id="XP_017777843.1"/>
    </source>
</evidence>
<evidence type="ECO:0000313" key="14">
    <source>
        <dbReference type="Proteomes" id="UP000695000"/>
    </source>
</evidence>
<evidence type="ECO:0000256" key="3">
    <source>
        <dbReference type="ARBA" id="ARBA00022448"/>
    </source>
</evidence>
<evidence type="ECO:0000256" key="7">
    <source>
        <dbReference type="ARBA" id="ARBA00023053"/>
    </source>
</evidence>
<keyword evidence="14" id="KW-1185">Reference proteome</keyword>
<evidence type="ECO:0000256" key="13">
    <source>
        <dbReference type="SAM" id="Phobius"/>
    </source>
</evidence>
<sequence>MERLRMFLKETTLHGAKFIADRRRPIYERFMWFLCVAFAFGITMFVVLALWEKFQTKATITGLDTDFNTWDVTFPALTLCEHDPSNQRIIDEFIQKNMNNTKRIHETKKLLVNLTHFSYKTLKEIKTNSGLLQDNTNLKTLSYQLLSPCYALLAECEFKAEIFNCCDIFNPVFTEVGYCFTFNSPYFDTDIPLSYTLKFFKPEDIRLTDSKWNMKITLARVDPRMKISVFIHDYEEPVGIDLKPQHVWDSRVDSIIFSPKSTYTEAMARQLSIRQRNCVFHDEIVLKSSMLYTYTACMQECRMDAALDLCSCIPHFYPENGDKQYVHCNLKQLSCIIENIKAIVDPKGCGCMLGCSNTVYEVEKHNEYSPFETVVGFEVEFLSWPSVRYKREIIFGWSDLLVACGGVAGLYTGFSLVSAIEFIYYFTIRVYCMSFKSEERSKKRQKIKNLQDLHVTNANTDGSVMIINILPPFGIEFTN</sequence>
<organism evidence="14 15">
    <name type="scientific">Nicrophorus vespilloides</name>
    <name type="common">Boreal carrion beetle</name>
    <dbReference type="NCBI Taxonomy" id="110193"/>
    <lineage>
        <taxon>Eukaryota</taxon>
        <taxon>Metazoa</taxon>
        <taxon>Ecdysozoa</taxon>
        <taxon>Arthropoda</taxon>
        <taxon>Hexapoda</taxon>
        <taxon>Insecta</taxon>
        <taxon>Pterygota</taxon>
        <taxon>Neoptera</taxon>
        <taxon>Endopterygota</taxon>
        <taxon>Coleoptera</taxon>
        <taxon>Polyphaga</taxon>
        <taxon>Staphyliniformia</taxon>
        <taxon>Silphidae</taxon>
        <taxon>Nicrophorinae</taxon>
        <taxon>Nicrophorus</taxon>
    </lineage>
</organism>
<dbReference type="Proteomes" id="UP000695000">
    <property type="component" value="Unplaced"/>
</dbReference>
<proteinExistence type="inferred from homology"/>